<evidence type="ECO:0000256" key="1">
    <source>
        <dbReference type="ARBA" id="ARBA00023125"/>
    </source>
</evidence>
<organism evidence="3 4">
    <name type="scientific">Phytophthora cactorum</name>
    <dbReference type="NCBI Taxonomy" id="29920"/>
    <lineage>
        <taxon>Eukaryota</taxon>
        <taxon>Sar</taxon>
        <taxon>Stramenopiles</taxon>
        <taxon>Oomycota</taxon>
        <taxon>Peronosporomycetes</taxon>
        <taxon>Peronosporales</taxon>
        <taxon>Peronosporaceae</taxon>
        <taxon>Phytophthora</taxon>
    </lineage>
</organism>
<feature type="domain" description="HTH CENPB-type" evidence="2">
    <location>
        <begin position="74"/>
        <end position="140"/>
    </location>
</feature>
<name>A0A8T1TUU2_9STRA</name>
<keyword evidence="1" id="KW-0238">DNA-binding</keyword>
<evidence type="ECO:0000313" key="3">
    <source>
        <dbReference type="EMBL" id="KAG6946684.1"/>
    </source>
</evidence>
<sequence>MGTSRVSKTVAEKLEVIAWIDTLGDGISTKALKHFRDERGWIVSGSQIRQWWKKREQLRQTGTTMRRVAGGGAKPRLRGLEEDLFDQVLYLHSNKEKVTRPWIQFTGPALASSQLGDHEFIASDRWTDGFMARYRLSLRCTTNLTVLDDEELTDRAVNYLSFLTPKKPHMNLSRTVLMDETALYFEDPKRQTVDVTGARHVELKSTGFASMRVTVVLAASAIGKKLTPLVIWKGATKERKMAKVVPVWVMHQEKAWF</sequence>
<dbReference type="Pfam" id="PF03221">
    <property type="entry name" value="HTH_Tnp_Tc5"/>
    <property type="match status" value="1"/>
</dbReference>
<evidence type="ECO:0000259" key="2">
    <source>
        <dbReference type="SMART" id="SM00674"/>
    </source>
</evidence>
<gene>
    <name evidence="3" type="ORF">JG687_00016567</name>
</gene>
<dbReference type="OrthoDB" id="111528at2759"/>
<comment type="caution">
    <text evidence="3">The sequence shown here is derived from an EMBL/GenBank/DDBJ whole genome shotgun (WGS) entry which is preliminary data.</text>
</comment>
<accession>A0A8T1TUU2</accession>
<dbReference type="Proteomes" id="UP000688947">
    <property type="component" value="Unassembled WGS sequence"/>
</dbReference>
<dbReference type="AlphaFoldDB" id="A0A8T1TUU2"/>
<dbReference type="EMBL" id="JAENGZ010001697">
    <property type="protein sequence ID" value="KAG6946684.1"/>
    <property type="molecule type" value="Genomic_DNA"/>
</dbReference>
<dbReference type="GO" id="GO:0003677">
    <property type="term" value="F:DNA binding"/>
    <property type="evidence" value="ECO:0007669"/>
    <property type="project" value="UniProtKB-KW"/>
</dbReference>
<reference evidence="3" key="1">
    <citation type="submission" date="2021-01" db="EMBL/GenBank/DDBJ databases">
        <title>Phytophthora aleatoria, a newly-described species from Pinus radiata is distinct from Phytophthora cactorum isolates based on comparative genomics.</title>
        <authorList>
            <person name="Mcdougal R."/>
            <person name="Panda P."/>
            <person name="Williams N."/>
            <person name="Studholme D.J."/>
        </authorList>
    </citation>
    <scope>NUCLEOTIDE SEQUENCE</scope>
    <source>
        <strain evidence="3">NZFS 3830</strain>
    </source>
</reference>
<dbReference type="VEuPathDB" id="FungiDB:PC110_g3007"/>
<dbReference type="SMART" id="SM00674">
    <property type="entry name" value="CENPB"/>
    <property type="match status" value="1"/>
</dbReference>
<evidence type="ECO:0000313" key="4">
    <source>
        <dbReference type="Proteomes" id="UP000688947"/>
    </source>
</evidence>
<protein>
    <recommendedName>
        <fullName evidence="2">HTH CENPB-type domain-containing protein</fullName>
    </recommendedName>
</protein>
<proteinExistence type="predicted"/>
<dbReference type="InterPro" id="IPR006600">
    <property type="entry name" value="HTH_CenpB_DNA-bd_dom"/>
</dbReference>